<comment type="caution">
    <text evidence="1">The sequence shown here is derived from an EMBL/GenBank/DDBJ whole genome shotgun (WGS) entry which is preliminary data.</text>
</comment>
<proteinExistence type="predicted"/>
<keyword evidence="2" id="KW-1185">Reference proteome</keyword>
<protein>
    <submittedName>
        <fullName evidence="1">Uncharacterized protein</fullName>
    </submittedName>
</protein>
<dbReference type="EMBL" id="BSRZ01000016">
    <property type="protein sequence ID" value="GLW66604.1"/>
    <property type="molecule type" value="Genomic_DNA"/>
</dbReference>
<dbReference type="AlphaFoldDB" id="A0A9W6UWV2"/>
<sequence length="68" mass="7564">MPAAPPSSGRSCTAEAYTNTALTGRMPPRLHRGYERKAGRFLAFTVIACALIRHRRLTQRDEFFVGIA</sequence>
<organism evidence="1 2">
    <name type="scientific">Actinomadura rubrobrunea</name>
    <dbReference type="NCBI Taxonomy" id="115335"/>
    <lineage>
        <taxon>Bacteria</taxon>
        <taxon>Bacillati</taxon>
        <taxon>Actinomycetota</taxon>
        <taxon>Actinomycetes</taxon>
        <taxon>Streptosporangiales</taxon>
        <taxon>Thermomonosporaceae</taxon>
        <taxon>Actinomadura</taxon>
    </lineage>
</organism>
<name>A0A9W6UWV2_9ACTN</name>
<evidence type="ECO:0000313" key="2">
    <source>
        <dbReference type="Proteomes" id="UP001165124"/>
    </source>
</evidence>
<evidence type="ECO:0000313" key="1">
    <source>
        <dbReference type="EMBL" id="GLW66604.1"/>
    </source>
</evidence>
<accession>A0A9W6UWV2</accession>
<reference evidence="1" key="1">
    <citation type="submission" date="2023-02" db="EMBL/GenBank/DDBJ databases">
        <title>Actinomadura rubrobrunea NBRC 14622.</title>
        <authorList>
            <person name="Ichikawa N."/>
            <person name="Sato H."/>
            <person name="Tonouchi N."/>
        </authorList>
    </citation>
    <scope>NUCLEOTIDE SEQUENCE</scope>
    <source>
        <strain evidence="1">NBRC 14622</strain>
    </source>
</reference>
<gene>
    <name evidence="1" type="ORF">Arub01_48480</name>
</gene>
<dbReference type="Proteomes" id="UP001165124">
    <property type="component" value="Unassembled WGS sequence"/>
</dbReference>